<dbReference type="AlphaFoldDB" id="A0A8T0HIN0"/>
<feature type="repeat" description="PPR" evidence="3">
    <location>
        <begin position="390"/>
        <end position="424"/>
    </location>
</feature>
<dbReference type="NCBIfam" id="TIGR00756">
    <property type="entry name" value="PPR"/>
    <property type="match status" value="9"/>
</dbReference>
<dbReference type="PANTHER" id="PTHR47447">
    <property type="entry name" value="OS03G0856100 PROTEIN"/>
    <property type="match status" value="1"/>
</dbReference>
<feature type="repeat" description="PPR" evidence="3">
    <location>
        <begin position="460"/>
        <end position="494"/>
    </location>
</feature>
<dbReference type="Pfam" id="PF13812">
    <property type="entry name" value="PPR_3"/>
    <property type="match status" value="1"/>
</dbReference>
<sequence length="639" mass="69772">MAAVGLDRALTTVVPCHPHGTSGGFAPRNAVVGPRRSQGLATGNGSGSFCGGPSCSGSAGWEVRAHGSRGTRVTSMVVAPTQIGVNVTEAGDFGPSEQDLASRGLSCHSSHATIDDLDLEQLNSLFSKDMEPKQSATLKIEGALHAETTPSKKKKKPWNGPIRTRKSPPQPAHTEEDCAKRVDDMLFELEEEGVTGSWAVANVLDVWVGKVTRVDLAKVIRELGSRRNAALALEVFQWMQVQKGRLKPNAHTYSLILGVLGRGGMVTEARELFDSMLSSGAEVGVYCFNAMIGAYARGGNFKKAWRLYEDMMEKGVQADEVTLSTLLNGAGKADLPVEKAEKIFSRIKENGILPSVQTYNTLLSVLKRGGHAARCIELDKEMQTMEVVPDIYTFNTLLMTHVQGGRFDDAEEVFQRIRNAGLKPTVVTFTGLIQMYSRANKHKEAMETFLEMQRVGCSPDLTTYSLMISVYGKAGSADEAALVFRQLQRKGFRPNVVTWTGLIQAFGWQGKTQEIGAYFNEMLASGCLPDVTLYNIMMGAYGRSGHSVQAAILFRRMQAQGLSPSAVSYDTMIQAYCHSKQPADAHAVLDQMSKAGYTPDKISRAMLQQQLGVKYSGDSQILLSRKERRRIAPRPPHRS</sequence>
<dbReference type="Gene3D" id="1.25.40.10">
    <property type="entry name" value="Tetratricopeptide repeat domain"/>
    <property type="match status" value="3"/>
</dbReference>
<dbReference type="EMBL" id="CM026427">
    <property type="protein sequence ID" value="KAG0569592.1"/>
    <property type="molecule type" value="Genomic_DNA"/>
</dbReference>
<comment type="caution">
    <text evidence="5">The sequence shown here is derived from an EMBL/GenBank/DDBJ whole genome shotgun (WGS) entry which is preliminary data.</text>
</comment>
<feature type="repeat" description="PPR" evidence="3">
    <location>
        <begin position="425"/>
        <end position="459"/>
    </location>
</feature>
<dbReference type="PANTHER" id="PTHR47447:SF23">
    <property type="entry name" value="PENTACOTRIPEPTIDE-REPEAT REGION OF PRORP DOMAIN-CONTAINING PROTEIN"/>
    <property type="match status" value="1"/>
</dbReference>
<dbReference type="PROSITE" id="PS51375">
    <property type="entry name" value="PPR"/>
    <property type="match status" value="10"/>
</dbReference>
<organism evidence="5 6">
    <name type="scientific">Ceratodon purpureus</name>
    <name type="common">Fire moss</name>
    <name type="synonym">Dicranum purpureum</name>
    <dbReference type="NCBI Taxonomy" id="3225"/>
    <lineage>
        <taxon>Eukaryota</taxon>
        <taxon>Viridiplantae</taxon>
        <taxon>Streptophyta</taxon>
        <taxon>Embryophyta</taxon>
        <taxon>Bryophyta</taxon>
        <taxon>Bryophytina</taxon>
        <taxon>Bryopsida</taxon>
        <taxon>Dicranidae</taxon>
        <taxon>Pseudoditrichales</taxon>
        <taxon>Ditrichaceae</taxon>
        <taxon>Ceratodon</taxon>
    </lineage>
</organism>
<dbReference type="OrthoDB" id="185373at2759"/>
<dbReference type="Pfam" id="PF13041">
    <property type="entry name" value="PPR_2"/>
    <property type="match status" value="4"/>
</dbReference>
<dbReference type="Pfam" id="PF01535">
    <property type="entry name" value="PPR"/>
    <property type="match status" value="1"/>
</dbReference>
<feature type="repeat" description="PPR" evidence="3">
    <location>
        <begin position="355"/>
        <end position="389"/>
    </location>
</feature>
<feature type="repeat" description="PPR" evidence="3">
    <location>
        <begin position="530"/>
        <end position="564"/>
    </location>
</feature>
<comment type="similarity">
    <text evidence="1">Belongs to the PPR family. P subfamily.</text>
</comment>
<evidence type="ECO:0000313" key="5">
    <source>
        <dbReference type="EMBL" id="KAG0569592.1"/>
    </source>
</evidence>
<evidence type="ECO:0000256" key="1">
    <source>
        <dbReference type="ARBA" id="ARBA00007626"/>
    </source>
</evidence>
<feature type="repeat" description="PPR" evidence="3">
    <location>
        <begin position="284"/>
        <end position="318"/>
    </location>
</feature>
<evidence type="ECO:0000313" key="6">
    <source>
        <dbReference type="Proteomes" id="UP000822688"/>
    </source>
</evidence>
<feature type="repeat" description="PPR" evidence="3">
    <location>
        <begin position="249"/>
        <end position="283"/>
    </location>
</feature>
<keyword evidence="6" id="KW-1185">Reference proteome</keyword>
<name>A0A8T0HIN0_CERPU</name>
<evidence type="ECO:0000256" key="2">
    <source>
        <dbReference type="ARBA" id="ARBA00022737"/>
    </source>
</evidence>
<protein>
    <recommendedName>
        <fullName evidence="7">Pentatricopeptide repeat-containing protein</fullName>
    </recommendedName>
</protein>
<feature type="region of interest" description="Disordered" evidence="4">
    <location>
        <begin position="142"/>
        <end position="176"/>
    </location>
</feature>
<gene>
    <name evidence="5" type="ORF">KC19_6G101200</name>
</gene>
<dbReference type="InterPro" id="IPR002885">
    <property type="entry name" value="PPR_rpt"/>
</dbReference>
<dbReference type="InterPro" id="IPR011990">
    <property type="entry name" value="TPR-like_helical_dom_sf"/>
</dbReference>
<evidence type="ECO:0000256" key="4">
    <source>
        <dbReference type="SAM" id="MobiDB-lite"/>
    </source>
</evidence>
<feature type="repeat" description="PPR" evidence="3">
    <location>
        <begin position="495"/>
        <end position="529"/>
    </location>
</feature>
<reference evidence="5 6" key="1">
    <citation type="submission" date="2020-06" db="EMBL/GenBank/DDBJ databases">
        <title>WGS assembly of Ceratodon purpureus strain R40.</title>
        <authorList>
            <person name="Carey S.B."/>
            <person name="Jenkins J."/>
            <person name="Shu S."/>
            <person name="Lovell J.T."/>
            <person name="Sreedasyam A."/>
            <person name="Maumus F."/>
            <person name="Tiley G.P."/>
            <person name="Fernandez-Pozo N."/>
            <person name="Barry K."/>
            <person name="Chen C."/>
            <person name="Wang M."/>
            <person name="Lipzen A."/>
            <person name="Daum C."/>
            <person name="Saski C.A."/>
            <person name="Payton A.C."/>
            <person name="Mcbreen J.C."/>
            <person name="Conrad R.E."/>
            <person name="Kollar L.M."/>
            <person name="Olsson S."/>
            <person name="Huttunen S."/>
            <person name="Landis J.B."/>
            <person name="Wickett N.J."/>
            <person name="Johnson M.G."/>
            <person name="Rensing S.A."/>
            <person name="Grimwood J."/>
            <person name="Schmutz J."/>
            <person name="Mcdaniel S.F."/>
        </authorList>
    </citation>
    <scope>NUCLEOTIDE SEQUENCE [LARGE SCALE GENOMIC DNA]</scope>
    <source>
        <strain evidence="5 6">R40</strain>
    </source>
</reference>
<keyword evidence="2" id="KW-0677">Repeat</keyword>
<dbReference type="Proteomes" id="UP000822688">
    <property type="component" value="Chromosome 6"/>
</dbReference>
<feature type="repeat" description="PPR" evidence="3">
    <location>
        <begin position="319"/>
        <end position="354"/>
    </location>
</feature>
<feature type="repeat" description="PPR" evidence="3">
    <location>
        <begin position="565"/>
        <end position="599"/>
    </location>
</feature>
<accession>A0A8T0HIN0</accession>
<evidence type="ECO:0000256" key="3">
    <source>
        <dbReference type="PROSITE-ProRule" id="PRU00708"/>
    </source>
</evidence>
<proteinExistence type="inferred from homology"/>
<evidence type="ECO:0008006" key="7">
    <source>
        <dbReference type="Google" id="ProtNLM"/>
    </source>
</evidence>